<evidence type="ECO:0000256" key="5">
    <source>
        <dbReference type="ARBA" id="ARBA00023004"/>
    </source>
</evidence>
<dbReference type="InterPro" id="IPR002656">
    <property type="entry name" value="Acyl_transf_3_dom"/>
</dbReference>
<dbReference type="CDD" id="cd20617">
    <property type="entry name" value="CYP1_2-like"/>
    <property type="match status" value="1"/>
</dbReference>
<feature type="domain" description="SGNH" evidence="10">
    <location>
        <begin position="1668"/>
        <end position="1909"/>
    </location>
</feature>
<feature type="transmembrane region" description="Helical" evidence="8">
    <location>
        <begin position="713"/>
        <end position="736"/>
    </location>
</feature>
<feature type="transmembrane region" description="Helical" evidence="8">
    <location>
        <begin position="1509"/>
        <end position="1525"/>
    </location>
</feature>
<dbReference type="FunFam" id="1.10.630.10:FF:000036">
    <property type="entry name" value="CYtochrome P450 family"/>
    <property type="match status" value="1"/>
</dbReference>
<sequence>MKRLDLQGIRGLAILSVLGFHFFPKIFPNGYLGVDQFFVLSGFLMCMLLSKSEKTEQSTWQMIINFYIRRLRRLLPLYYLIILLSLIFLYFAFPDTSIEPNESYAKNALLFMSNQIKTNEENYFELLQVAIDIFTHTWSLSVEIQFYFLAPFIFLLPFRKSSLVILSIASIAYFYYLPSSSSFFSVFSRVWQFLLGMITYILSESPDNSYELVEDLERKLEIEVQEDTALREQQASLTGPNLKISIAITVLVCFIIFYHIELPQGYVRPLLTLLTCAILIFSNDENKLLSNKVLTYIDGVTSNMTLDDAERMNNEWILHDWRNLIFSKCNYEDTKPIGWCRITDFGNESKNTTTKYKIMVIGNSWAANHAKLIYQECGNKAKMIVIGAGYGCEPLYASSHSEICKPNITHFQRHVEDFKPDYAFHVTRHISYGAPYKGDIKNDPVYSFMLNQTKILLKNIKHKFFILNAIPSANPQEVSKIVKYIKQNMTFAEIDKKIANEDRMEDARFRYSQLAKDCGEKCELFDYLPKFYKNDTQTWRFFDDRGFTYITSTNHLSMHGLEHIRDVIRGIYERQLNSNKMKRLDLQGIRGLAILSVLGFHFFPKIFPNGYLGVDQFFVLSGFLMCMLLSKSEKTKQSTFELIKTFYIRRLRRILPLYYLIIFLSLIFLYLIFPDTAIETNEKSAESAVFFLSNRIKSDDENYFEMLSIAVDIFTHTWSLSVEIQFYFVAPFIFLLPFRKLSLVILSIGSIVYFYFLPSSSAFLSVFSRIWQFLLGMLAYIMTEYSYKCEESNKLVENSEENLEMSTEEFTDLAKYKPYFMESASKLSFAMTFIVIFITFNHLILPEEIARPFLTLSTFGILIFSNGDDNKLLSNKVLTYIGDISYALYLVHWPIYSYWKLTQNGNIISLFESIILSIILAIAIYHFFEKWYISLSNQHVAILIVFIFLLNMRIIHNDLIKPFFNKQVNLPDFSNLDGDTSNLTLNDAENLNYDWSVHDDQNLVLDKCNFDYSRRWCRISDFENNTKNLEPKYKIMVIGNSWAANHRKLIYQECGYKAKIIIIGSAYACEPLYPSDESDVCKHNVTDFQKHVEEFQPDYLLHVTRFFSYGNPINGELKKDPTYNYMLDRARILLRSIKKKFFILDAIARVNGGEVGKIVKHIRNGLSFEEIDKRLVDEDNYKNARIRNSQLVKDCGEKCELFDYLPKFYRNDTKTWRFFDDRGFSYFSSPNHLSLHGLNHIRDVIRGNVKRLDLQGIRGLAILSVLGFHFFPEIFPNGYLGVDQFFVLSGFLMSMLLSKSEQADKSSFELIKNFYNRRLRRILPLYYLIIFFSLQFLYSWFPDTSIDTNEKSARSALFFLSNRMKTNKESYFEMLSVAIDIFTHTWSLSVEIQFYFLAPFIFLLPFRKSSLIILSIASISYFYYLPKSSAFLSVFSRVWQFLLGMLAYILSDSHKSYALLENSEEPHLQEHPTIEKKLYLIEPNSKLSLLLTIFVAFITFNHLSVSEYYVRPLVTVFTSAILIFSNGENNKLLSNKFITYIGDISYTLYLIHWPIYAYWKITQKGNFLTLCYSITFSILLAIVIYHLFEKWYISLSNQNVAILIAVLLLGNMKTMYTDSIIKLFSDQQNLLDFSNLDGDTSNLTLTDAEKLNYDWSIHDWENLLFEKCDYEDTKPLGWCKINVLGKLGVSNTTTPKYKIMVIGNSWAANHAKLIYQECGNNAKEMTIGSAFGCEPLYPSKQSEMCQQNIISFQKHVEEFQPDYAIHISRDISYGDPIHGDSKNDPIYSYMLNQLKILLKNIKIKLFILNAMPRTNPGEVGKIVENIRKNLTFAEIDKKLVSEDTSKRARIRYSRLMKDCGDKCELFDYLPKFYRNDTNTWRLFDNRGFSYFSSPNHLTFHGLNHIRDVIRGRRNLPPGPMPLPLVGNMMEMLKPPPGFVAFNRWTKTYGDIYTFWLGSTPFICINSYETLKETFIKDGDTYSAKYTQPFQEKFRGGSYGVIETNGEFWRVHRRFALSNLRDFGLGKDLMQEKILIEVQDMIKNFDSSIGSDFDITMQFYNGVANVINQVTFGYRFEGERYQDFVRLKNLIDWQKTAFNNKYVVIEKHIPALGIFLPGKRLPELMASFRADFYGFFNEQIKRHRSKIDFDSEENNDYCEAYLKEQRKKEAEGDFETFSNVQLSNMCMDIWFAGLVTTTTTVSWAFAYLLNDSEIERRINEELDRVIGSDRLITTSDKNYLPFINAFIAETQRCANIVPLNTLHKTTRDTTINGFPVKAGTGVIAQISTVMMDEKVFPNPEKFDPTRHIDKETGKFRKLDEMLQFSIGKRQCLGEGLARMELFLFISNFLNRYKIQVDKIPIIDRTIDPTVTPRQVFGKIQKRYL</sequence>
<feature type="transmembrane region" description="Helical" evidence="8">
    <location>
        <begin position="133"/>
        <end position="154"/>
    </location>
</feature>
<dbReference type="PANTHER" id="PTHR23028:SF127">
    <property type="entry name" value="ACYL_TRANSF_3 DOMAIN-CONTAINING PROTEIN-RELATED"/>
    <property type="match status" value="1"/>
</dbReference>
<feature type="transmembrane region" description="Helical" evidence="8">
    <location>
        <begin position="610"/>
        <end position="630"/>
    </location>
</feature>
<comment type="cofactor">
    <cofactor evidence="1 7">
        <name>heme</name>
        <dbReference type="ChEBI" id="CHEBI:30413"/>
    </cofactor>
</comment>
<evidence type="ECO:0000259" key="10">
    <source>
        <dbReference type="Pfam" id="PF19040"/>
    </source>
</evidence>
<dbReference type="OrthoDB" id="1103324at2759"/>
<dbReference type="GO" id="GO:0020037">
    <property type="term" value="F:heme binding"/>
    <property type="evidence" value="ECO:0007669"/>
    <property type="project" value="InterPro"/>
</dbReference>
<evidence type="ECO:0000256" key="4">
    <source>
        <dbReference type="ARBA" id="ARBA00023002"/>
    </source>
</evidence>
<comment type="similarity">
    <text evidence="2">Belongs to the cytochrome P450 family.</text>
</comment>
<dbReference type="GO" id="GO:0004497">
    <property type="term" value="F:monooxygenase activity"/>
    <property type="evidence" value="ECO:0007669"/>
    <property type="project" value="UniProtKB-KW"/>
</dbReference>
<feature type="binding site" description="axial binding residue" evidence="7">
    <location>
        <position position="2330"/>
    </location>
    <ligand>
        <name>heme</name>
        <dbReference type="ChEBI" id="CHEBI:30413"/>
    </ligand>
    <ligandPart>
        <name>Fe</name>
        <dbReference type="ChEBI" id="CHEBI:18248"/>
    </ligandPart>
</feature>
<feature type="domain" description="SGNH" evidence="10">
    <location>
        <begin position="1013"/>
        <end position="1245"/>
    </location>
</feature>
<keyword evidence="4" id="KW-0560">Oxidoreductase</keyword>
<feature type="transmembrane region" description="Helical" evidence="8">
    <location>
        <begin position="1487"/>
        <end position="1503"/>
    </location>
</feature>
<feature type="transmembrane region" description="Helical" evidence="8">
    <location>
        <begin position="1322"/>
        <end position="1341"/>
    </location>
</feature>
<evidence type="ECO:0000256" key="2">
    <source>
        <dbReference type="ARBA" id="ARBA00010617"/>
    </source>
</evidence>
<keyword evidence="8" id="KW-1133">Transmembrane helix</keyword>
<dbReference type="GO" id="GO:0016747">
    <property type="term" value="F:acyltransferase activity, transferring groups other than amino-acyl groups"/>
    <property type="evidence" value="ECO:0007669"/>
    <property type="project" value="InterPro"/>
</dbReference>
<accession>A0A9P1N5P6</accession>
<feature type="transmembrane region" description="Helical" evidence="8">
    <location>
        <begin position="770"/>
        <end position="787"/>
    </location>
</feature>
<evidence type="ECO:0000256" key="1">
    <source>
        <dbReference type="ARBA" id="ARBA00001971"/>
    </source>
</evidence>
<keyword evidence="5 7" id="KW-0408">Iron</keyword>
<keyword evidence="7" id="KW-0349">Heme</keyword>
<dbReference type="PRINTS" id="PR00463">
    <property type="entry name" value="EP450I"/>
</dbReference>
<dbReference type="GO" id="GO:0016020">
    <property type="term" value="C:membrane"/>
    <property type="evidence" value="ECO:0007669"/>
    <property type="project" value="TreeGrafter"/>
</dbReference>
<dbReference type="InterPro" id="IPR017972">
    <property type="entry name" value="Cyt_P450_CS"/>
</dbReference>
<feature type="domain" description="Acyltransferase 3" evidence="9">
    <location>
        <begin position="5"/>
        <end position="296"/>
    </location>
</feature>
<keyword evidence="8" id="KW-0472">Membrane</keyword>
<feature type="transmembrane region" description="Helical" evidence="8">
    <location>
        <begin position="651"/>
        <end position="673"/>
    </location>
</feature>
<evidence type="ECO:0000256" key="6">
    <source>
        <dbReference type="ARBA" id="ARBA00023033"/>
    </source>
</evidence>
<organism evidence="11 12">
    <name type="scientific">Caenorhabditis angaria</name>
    <dbReference type="NCBI Taxonomy" id="860376"/>
    <lineage>
        <taxon>Eukaryota</taxon>
        <taxon>Metazoa</taxon>
        <taxon>Ecdysozoa</taxon>
        <taxon>Nematoda</taxon>
        <taxon>Chromadorea</taxon>
        <taxon>Rhabditida</taxon>
        <taxon>Rhabditina</taxon>
        <taxon>Rhabditomorpha</taxon>
        <taxon>Rhabditoidea</taxon>
        <taxon>Rhabditidae</taxon>
        <taxon>Peloderinae</taxon>
        <taxon>Caenorhabditis</taxon>
    </lineage>
</organism>
<dbReference type="EMBL" id="CANHGI010000005">
    <property type="protein sequence ID" value="CAI5450789.1"/>
    <property type="molecule type" value="Genomic_DNA"/>
</dbReference>
<feature type="transmembrane region" description="Helical" evidence="8">
    <location>
        <begin position="584"/>
        <end position="604"/>
    </location>
</feature>
<evidence type="ECO:0000313" key="12">
    <source>
        <dbReference type="Proteomes" id="UP001152747"/>
    </source>
</evidence>
<evidence type="ECO:0000259" key="9">
    <source>
        <dbReference type="Pfam" id="PF01757"/>
    </source>
</evidence>
<dbReference type="InterPro" id="IPR043968">
    <property type="entry name" value="SGNH"/>
</dbReference>
<feature type="transmembrane region" description="Helical" evidence="8">
    <location>
        <begin position="827"/>
        <end position="845"/>
    </location>
</feature>
<dbReference type="GO" id="GO:0016705">
    <property type="term" value="F:oxidoreductase activity, acting on paired donors, with incorporation or reduction of molecular oxygen"/>
    <property type="evidence" value="ECO:0007669"/>
    <property type="project" value="InterPro"/>
</dbReference>
<evidence type="ECO:0000256" key="7">
    <source>
        <dbReference type="PIRSR" id="PIRSR602401-1"/>
    </source>
</evidence>
<dbReference type="InterPro" id="IPR002401">
    <property type="entry name" value="Cyt_P450_E_grp-I"/>
</dbReference>
<comment type="caution">
    <text evidence="11">The sequence shown here is derived from an EMBL/GenBank/DDBJ whole genome shotgun (WGS) entry which is preliminary data.</text>
</comment>
<reference evidence="11" key="1">
    <citation type="submission" date="2022-11" db="EMBL/GenBank/DDBJ databases">
        <authorList>
            <person name="Kikuchi T."/>
        </authorList>
    </citation>
    <scope>NUCLEOTIDE SEQUENCE</scope>
    <source>
        <strain evidence="11">PS1010</strain>
    </source>
</reference>
<dbReference type="InterPro" id="IPR001128">
    <property type="entry name" value="Cyt_P450"/>
</dbReference>
<keyword evidence="3 7" id="KW-0479">Metal-binding</keyword>
<feature type="transmembrane region" description="Helical" evidence="8">
    <location>
        <begin position="877"/>
        <end position="895"/>
    </location>
</feature>
<keyword evidence="12" id="KW-1185">Reference proteome</keyword>
<dbReference type="PRINTS" id="PR00385">
    <property type="entry name" value="P450"/>
</dbReference>
<dbReference type="InterPro" id="IPR036396">
    <property type="entry name" value="Cyt_P450_sf"/>
</dbReference>
<evidence type="ECO:0000313" key="11">
    <source>
        <dbReference type="EMBL" id="CAI5450789.1"/>
    </source>
</evidence>
<feature type="transmembrane region" description="Helical" evidence="8">
    <location>
        <begin position="1567"/>
        <end position="1588"/>
    </location>
</feature>
<dbReference type="Gene3D" id="1.10.630.10">
    <property type="entry name" value="Cytochrome P450"/>
    <property type="match status" value="1"/>
</dbReference>
<dbReference type="InterPro" id="IPR050879">
    <property type="entry name" value="Acyltransferase_3"/>
</dbReference>
<feature type="transmembrane region" description="Helical" evidence="8">
    <location>
        <begin position="1400"/>
        <end position="1424"/>
    </location>
</feature>
<keyword evidence="6" id="KW-0503">Monooxygenase</keyword>
<dbReference type="PROSITE" id="PS00086">
    <property type="entry name" value="CYTOCHROME_P450"/>
    <property type="match status" value="1"/>
</dbReference>
<feature type="transmembrane region" description="Helical" evidence="8">
    <location>
        <begin position="241"/>
        <end position="260"/>
    </location>
</feature>
<evidence type="ECO:0008006" key="13">
    <source>
        <dbReference type="Google" id="ProtNLM"/>
    </source>
</evidence>
<evidence type="ECO:0000256" key="3">
    <source>
        <dbReference type="ARBA" id="ARBA00022723"/>
    </source>
</evidence>
<keyword evidence="8" id="KW-0812">Transmembrane</keyword>
<dbReference type="Pfam" id="PF19040">
    <property type="entry name" value="SGNH"/>
    <property type="match status" value="3"/>
</dbReference>
<feature type="domain" description="Acyltransferase 3" evidence="9">
    <location>
        <begin position="585"/>
        <end position="925"/>
    </location>
</feature>
<protein>
    <recommendedName>
        <fullName evidence="13">Acyl_transf_3 domain-containing protein</fullName>
    </recommendedName>
</protein>
<feature type="transmembrane region" description="Helical" evidence="8">
    <location>
        <begin position="161"/>
        <end position="177"/>
    </location>
</feature>
<feature type="domain" description="Acyltransferase 3" evidence="9">
    <location>
        <begin position="1253"/>
        <end position="1585"/>
    </location>
</feature>
<feature type="transmembrane region" description="Helical" evidence="8">
    <location>
        <begin position="1537"/>
        <end position="1555"/>
    </location>
</feature>
<evidence type="ECO:0000256" key="8">
    <source>
        <dbReference type="SAM" id="Phobius"/>
    </source>
</evidence>
<dbReference type="Pfam" id="PF00067">
    <property type="entry name" value="p450"/>
    <property type="match status" value="1"/>
</dbReference>
<feature type="transmembrane region" description="Helical" evidence="8">
    <location>
        <begin position="71"/>
        <end position="93"/>
    </location>
</feature>
<dbReference type="PANTHER" id="PTHR23028">
    <property type="entry name" value="ACETYLTRANSFERASE"/>
    <property type="match status" value="1"/>
</dbReference>
<name>A0A9P1N5P6_9PELO</name>
<dbReference type="GO" id="GO:0005506">
    <property type="term" value="F:iron ion binding"/>
    <property type="evidence" value="ECO:0007669"/>
    <property type="project" value="InterPro"/>
</dbReference>
<dbReference type="Proteomes" id="UP001152747">
    <property type="component" value="Unassembled WGS sequence"/>
</dbReference>
<gene>
    <name evidence="11" type="ORF">CAMP_LOCUS13426</name>
</gene>
<feature type="transmembrane region" description="Helical" evidence="8">
    <location>
        <begin position="907"/>
        <end position="928"/>
    </location>
</feature>
<feature type="transmembrane region" description="Helical" evidence="8">
    <location>
        <begin position="743"/>
        <end position="764"/>
    </location>
</feature>
<feature type="transmembrane region" description="Helical" evidence="8">
    <location>
        <begin position="940"/>
        <end position="956"/>
    </location>
</feature>
<dbReference type="Pfam" id="PF01757">
    <property type="entry name" value="Acyl_transf_3"/>
    <property type="match status" value="3"/>
</dbReference>
<dbReference type="GO" id="GO:0000271">
    <property type="term" value="P:polysaccharide biosynthetic process"/>
    <property type="evidence" value="ECO:0007669"/>
    <property type="project" value="TreeGrafter"/>
</dbReference>
<feature type="domain" description="SGNH" evidence="10">
    <location>
        <begin position="329"/>
        <end position="568"/>
    </location>
</feature>
<proteinExistence type="inferred from homology"/>
<dbReference type="SUPFAM" id="SSF48264">
    <property type="entry name" value="Cytochrome P450"/>
    <property type="match status" value="1"/>
</dbReference>